<dbReference type="OrthoDB" id="3349852at2759"/>
<keyword evidence="1" id="KW-0472">Membrane</keyword>
<feature type="transmembrane region" description="Helical" evidence="1">
    <location>
        <begin position="160"/>
        <end position="180"/>
    </location>
</feature>
<gene>
    <name evidence="2" type="ORF">M408DRAFT_327988</name>
</gene>
<dbReference type="GO" id="GO:0031505">
    <property type="term" value="P:fungal-type cell wall organization"/>
    <property type="evidence" value="ECO:0007669"/>
    <property type="project" value="TreeGrafter"/>
</dbReference>
<keyword evidence="3" id="KW-1185">Reference proteome</keyword>
<dbReference type="PANTHER" id="PTHR28019">
    <property type="entry name" value="CELL MEMBRANE PROTEIN YLR413W-RELATED"/>
    <property type="match status" value="1"/>
</dbReference>
<name>A0A0C3B2T5_SERVB</name>
<keyword evidence="1" id="KW-0812">Transmembrane</keyword>
<reference evidence="3" key="2">
    <citation type="submission" date="2015-01" db="EMBL/GenBank/DDBJ databases">
        <title>Evolutionary Origins and Diversification of the Mycorrhizal Mutualists.</title>
        <authorList>
            <consortium name="DOE Joint Genome Institute"/>
            <consortium name="Mycorrhizal Genomics Consortium"/>
            <person name="Kohler A."/>
            <person name="Kuo A."/>
            <person name="Nagy L.G."/>
            <person name="Floudas D."/>
            <person name="Copeland A."/>
            <person name="Barry K.W."/>
            <person name="Cichocki N."/>
            <person name="Veneault-Fourrey C."/>
            <person name="LaButti K."/>
            <person name="Lindquist E.A."/>
            <person name="Lipzen A."/>
            <person name="Lundell T."/>
            <person name="Morin E."/>
            <person name="Murat C."/>
            <person name="Riley R."/>
            <person name="Ohm R."/>
            <person name="Sun H."/>
            <person name="Tunlid A."/>
            <person name="Henrissat B."/>
            <person name="Grigoriev I.V."/>
            <person name="Hibbett D.S."/>
            <person name="Martin F."/>
        </authorList>
    </citation>
    <scope>NUCLEOTIDE SEQUENCE [LARGE SCALE GENOMIC DNA]</scope>
    <source>
        <strain evidence="3">MAFF 305830</strain>
    </source>
</reference>
<evidence type="ECO:0000313" key="3">
    <source>
        <dbReference type="Proteomes" id="UP000054097"/>
    </source>
</evidence>
<feature type="transmembrane region" description="Helical" evidence="1">
    <location>
        <begin position="12"/>
        <end position="31"/>
    </location>
</feature>
<dbReference type="HOGENOM" id="CLU_094315_0_0_1"/>
<feature type="transmembrane region" description="Helical" evidence="1">
    <location>
        <begin position="187"/>
        <end position="208"/>
    </location>
</feature>
<evidence type="ECO:0008006" key="4">
    <source>
        <dbReference type="Google" id="ProtNLM"/>
    </source>
</evidence>
<evidence type="ECO:0000256" key="1">
    <source>
        <dbReference type="SAM" id="Phobius"/>
    </source>
</evidence>
<sequence>MRDYTFKGTHCIGLGAFFTFAALMLLIFVHVGQVNPGKVPSSISMATMNVSALGAALQASTGDPSRGLYNADNRSIGLNHGLQYVYSWGLYSVCGYFYNATFDGGGGCTNTSIAFAFTPFDVILSDTPSRFNTPVAPFITNSQGVDDFINSGYFTTFTHAAYYLILVATIATALALIIGVWRYTATFVISTLLVVIAAIFLLVSSILWSTVIRQAKSINDVRSSQGIPLGIEVQQGNAPYMVWAAFALLVASIIPYGISCCTFRRY</sequence>
<dbReference type="AlphaFoldDB" id="A0A0C3B2T5"/>
<dbReference type="InterPro" id="IPR052413">
    <property type="entry name" value="SUR7_domain"/>
</dbReference>
<reference evidence="2 3" key="1">
    <citation type="submission" date="2014-04" db="EMBL/GenBank/DDBJ databases">
        <authorList>
            <consortium name="DOE Joint Genome Institute"/>
            <person name="Kuo A."/>
            <person name="Zuccaro A."/>
            <person name="Kohler A."/>
            <person name="Nagy L.G."/>
            <person name="Floudas D."/>
            <person name="Copeland A."/>
            <person name="Barry K.W."/>
            <person name="Cichocki N."/>
            <person name="Veneault-Fourrey C."/>
            <person name="LaButti K."/>
            <person name="Lindquist E.A."/>
            <person name="Lipzen A."/>
            <person name="Lundell T."/>
            <person name="Morin E."/>
            <person name="Murat C."/>
            <person name="Sun H."/>
            <person name="Tunlid A."/>
            <person name="Henrissat B."/>
            <person name="Grigoriev I.V."/>
            <person name="Hibbett D.S."/>
            <person name="Martin F."/>
            <person name="Nordberg H.P."/>
            <person name="Cantor M.N."/>
            <person name="Hua S.X."/>
        </authorList>
    </citation>
    <scope>NUCLEOTIDE SEQUENCE [LARGE SCALE GENOMIC DNA]</scope>
    <source>
        <strain evidence="2 3">MAFF 305830</strain>
    </source>
</reference>
<dbReference type="PANTHER" id="PTHR28019:SF2">
    <property type="entry name" value="CELL MEMBRANE PROTEIN YLR413W-RELATED"/>
    <property type="match status" value="1"/>
</dbReference>
<dbReference type="Proteomes" id="UP000054097">
    <property type="component" value="Unassembled WGS sequence"/>
</dbReference>
<accession>A0A0C3B2T5</accession>
<dbReference type="GO" id="GO:0005886">
    <property type="term" value="C:plasma membrane"/>
    <property type="evidence" value="ECO:0007669"/>
    <property type="project" value="InterPro"/>
</dbReference>
<keyword evidence="1" id="KW-1133">Transmembrane helix</keyword>
<organism evidence="2 3">
    <name type="scientific">Serendipita vermifera MAFF 305830</name>
    <dbReference type="NCBI Taxonomy" id="933852"/>
    <lineage>
        <taxon>Eukaryota</taxon>
        <taxon>Fungi</taxon>
        <taxon>Dikarya</taxon>
        <taxon>Basidiomycota</taxon>
        <taxon>Agaricomycotina</taxon>
        <taxon>Agaricomycetes</taxon>
        <taxon>Sebacinales</taxon>
        <taxon>Serendipitaceae</taxon>
        <taxon>Serendipita</taxon>
    </lineage>
</organism>
<protein>
    <recommendedName>
        <fullName evidence="4">Actin cortical patch SUR7/pH-response regulator PalI</fullName>
    </recommendedName>
</protein>
<proteinExistence type="predicted"/>
<dbReference type="EMBL" id="KN824283">
    <property type="protein sequence ID" value="KIM31110.1"/>
    <property type="molecule type" value="Genomic_DNA"/>
</dbReference>
<dbReference type="GO" id="GO:0051285">
    <property type="term" value="C:cell cortex of cell tip"/>
    <property type="evidence" value="ECO:0007669"/>
    <property type="project" value="TreeGrafter"/>
</dbReference>
<evidence type="ECO:0000313" key="2">
    <source>
        <dbReference type="EMBL" id="KIM31110.1"/>
    </source>
</evidence>
<feature type="transmembrane region" description="Helical" evidence="1">
    <location>
        <begin position="240"/>
        <end position="263"/>
    </location>
</feature>
<dbReference type="InterPro" id="IPR009571">
    <property type="entry name" value="SUR7/Rim9-like_fungi"/>
</dbReference>
<dbReference type="Pfam" id="PF06687">
    <property type="entry name" value="SUR7"/>
    <property type="match status" value="1"/>
</dbReference>